<keyword evidence="3" id="KW-1185">Reference proteome</keyword>
<evidence type="ECO:0000313" key="2">
    <source>
        <dbReference type="EMBL" id="MBB6669206.1"/>
    </source>
</evidence>
<name>A0A7X0VD12_9BACL</name>
<evidence type="ECO:0000313" key="3">
    <source>
        <dbReference type="Proteomes" id="UP000547209"/>
    </source>
</evidence>
<feature type="compositionally biased region" description="Low complexity" evidence="1">
    <location>
        <begin position="197"/>
        <end position="208"/>
    </location>
</feature>
<dbReference type="RefSeq" id="WP_185140643.1">
    <property type="nucleotide sequence ID" value="NZ_JACJVP010000001.1"/>
</dbReference>
<accession>A0A7X0VD12</accession>
<gene>
    <name evidence="2" type="ORF">H7C19_00735</name>
</gene>
<comment type="caution">
    <text evidence="2">The sequence shown here is derived from an EMBL/GenBank/DDBJ whole genome shotgun (WGS) entry which is preliminary data.</text>
</comment>
<sequence length="358" mass="39171">MERIALLSPQDVSVIRRYVQTKYAPLADGRQAEIVADAIRRTIERRLPDWPDALRRAVTDKLIHRCVVAEQREVLPEDVLDACGETGGADSVDAGTLLRWLNERTSNPWSAERLSAHLRSRATEPAMGANGPEGAATAVAAGSVPAADSGAGESGEWRSRRLIAWGRRLAWPLLAVSLAVGLTVAVSRQPARETEPRAVPQPTAVATPVPKPDAGMPEALRYADIDATAVKRYLRTRDSMLADEPYFGAIVKSARKHDVNPLLLFAIVGQEQGFVPKSNKQAKQIANNPFNVFHSWETYNTDILDASDIAAKLLAKLGRSRPEGRDPFAWFNRTYAEDPAWAVGVRKLFDKLSSLPAS</sequence>
<dbReference type="Proteomes" id="UP000547209">
    <property type="component" value="Unassembled WGS sequence"/>
</dbReference>
<organism evidence="2 3">
    <name type="scientific">Cohnella nanjingensis</name>
    <dbReference type="NCBI Taxonomy" id="1387779"/>
    <lineage>
        <taxon>Bacteria</taxon>
        <taxon>Bacillati</taxon>
        <taxon>Bacillota</taxon>
        <taxon>Bacilli</taxon>
        <taxon>Bacillales</taxon>
        <taxon>Paenibacillaceae</taxon>
        <taxon>Cohnella</taxon>
    </lineage>
</organism>
<proteinExistence type="predicted"/>
<dbReference type="EMBL" id="JACJVP010000001">
    <property type="protein sequence ID" value="MBB6669206.1"/>
    <property type="molecule type" value="Genomic_DNA"/>
</dbReference>
<reference evidence="2 3" key="1">
    <citation type="submission" date="2020-08" db="EMBL/GenBank/DDBJ databases">
        <title>Cohnella phylogeny.</title>
        <authorList>
            <person name="Dunlap C."/>
        </authorList>
    </citation>
    <scope>NUCLEOTIDE SEQUENCE [LARGE SCALE GENOMIC DNA]</scope>
    <source>
        <strain evidence="2 3">DSM 28246</strain>
    </source>
</reference>
<protein>
    <submittedName>
        <fullName evidence="2">Glucosaminidase domain-containing protein</fullName>
    </submittedName>
</protein>
<feature type="region of interest" description="Disordered" evidence="1">
    <location>
        <begin position="187"/>
        <end position="212"/>
    </location>
</feature>
<evidence type="ECO:0000256" key="1">
    <source>
        <dbReference type="SAM" id="MobiDB-lite"/>
    </source>
</evidence>
<dbReference type="AlphaFoldDB" id="A0A7X0VD12"/>